<keyword evidence="10" id="KW-1133">Transmembrane helix</keyword>
<dbReference type="GO" id="GO:0005506">
    <property type="term" value="F:iron ion binding"/>
    <property type="evidence" value="ECO:0007669"/>
    <property type="project" value="InterPro"/>
</dbReference>
<accession>A0AAD4S7A1</accession>
<dbReference type="Pfam" id="PF00067">
    <property type="entry name" value="p450"/>
    <property type="match status" value="2"/>
</dbReference>
<evidence type="ECO:0000256" key="1">
    <source>
        <dbReference type="ARBA" id="ARBA00001971"/>
    </source>
</evidence>
<dbReference type="GO" id="GO:0004497">
    <property type="term" value="F:monooxygenase activity"/>
    <property type="evidence" value="ECO:0007669"/>
    <property type="project" value="UniProtKB-KW"/>
</dbReference>
<evidence type="ECO:0000256" key="4">
    <source>
        <dbReference type="ARBA" id="ARBA00022617"/>
    </source>
</evidence>
<evidence type="ECO:0000256" key="7">
    <source>
        <dbReference type="ARBA" id="ARBA00023004"/>
    </source>
</evidence>
<evidence type="ECO:0000313" key="11">
    <source>
        <dbReference type="EMBL" id="KAI3871517.1"/>
    </source>
</evidence>
<dbReference type="EMBL" id="JAJJMB010013055">
    <property type="protein sequence ID" value="KAI3871517.1"/>
    <property type="molecule type" value="Genomic_DNA"/>
</dbReference>
<name>A0AAD4S7A1_9MAGN</name>
<dbReference type="GO" id="GO:0016020">
    <property type="term" value="C:membrane"/>
    <property type="evidence" value="ECO:0007669"/>
    <property type="project" value="UniProtKB-SubCell"/>
</dbReference>
<keyword evidence="4" id="KW-0349">Heme</keyword>
<keyword evidence="5" id="KW-0479">Metal-binding</keyword>
<dbReference type="InterPro" id="IPR001128">
    <property type="entry name" value="Cyt_P450"/>
</dbReference>
<keyword evidence="12" id="KW-1185">Reference proteome</keyword>
<feature type="transmembrane region" description="Helical" evidence="10">
    <location>
        <begin position="6"/>
        <end position="26"/>
    </location>
</feature>
<organism evidence="11 12">
    <name type="scientific">Papaver atlanticum</name>
    <dbReference type="NCBI Taxonomy" id="357466"/>
    <lineage>
        <taxon>Eukaryota</taxon>
        <taxon>Viridiplantae</taxon>
        <taxon>Streptophyta</taxon>
        <taxon>Embryophyta</taxon>
        <taxon>Tracheophyta</taxon>
        <taxon>Spermatophyta</taxon>
        <taxon>Magnoliopsida</taxon>
        <taxon>Ranunculales</taxon>
        <taxon>Papaveraceae</taxon>
        <taxon>Papaveroideae</taxon>
        <taxon>Papaver</taxon>
    </lineage>
</organism>
<comment type="cofactor">
    <cofactor evidence="1">
        <name>heme</name>
        <dbReference type="ChEBI" id="CHEBI:30413"/>
    </cofactor>
</comment>
<comment type="similarity">
    <text evidence="3">Belongs to the cytochrome P450 family.</text>
</comment>
<evidence type="ECO:0000256" key="2">
    <source>
        <dbReference type="ARBA" id="ARBA00004370"/>
    </source>
</evidence>
<keyword evidence="8" id="KW-0503">Monooxygenase</keyword>
<comment type="caution">
    <text evidence="11">The sequence shown here is derived from an EMBL/GenBank/DDBJ whole genome shotgun (WGS) entry which is preliminary data.</text>
</comment>
<evidence type="ECO:0000256" key="5">
    <source>
        <dbReference type="ARBA" id="ARBA00022723"/>
    </source>
</evidence>
<keyword evidence="10" id="KW-0812">Transmembrane</keyword>
<keyword evidence="7" id="KW-0408">Iron</keyword>
<dbReference type="SUPFAM" id="SSF48264">
    <property type="entry name" value="Cytochrome P450"/>
    <property type="match status" value="2"/>
</dbReference>
<dbReference type="PANTHER" id="PTHR47943">
    <property type="entry name" value="CYTOCHROME P450 93A3-LIKE"/>
    <property type="match status" value="1"/>
</dbReference>
<sequence length="502" mass="56778">MDSSWITMFMSLFFIPILFLFSYLFLKSLFFKGSYQLPPGPYGLPILGNLHRLGDLPHQNLQKLSLKYGPIMYMRLGLVPAIVVTSPELAELILKTHDIVFASRSILESGKYFGYEQKGLVFKQYGSAWRNIRKLCTLHLLTNSKIESFKPTRESEVRTAVESIKVAADSQVLVNLSLIVESLAEDITHKIIFGSVKNDRYNSKTLIQEAFRLAGAFNVADYIPYTGPLDLQGLARQMKSTGKLVDEFLEHIIDQHIEDHGLSQQDLYQRDFVDILLSLMNAQETTMNSELKLDRENVKAISLDMIGAMMDTLGDLPHQDLQKLSLKYGPIMYMKLGLVPVIVISSPESAELVFKTHDIVFASRPILQCGRYFGYEQKGVVFKQYGSSWRYIRKLCTVHLLTNSMIESFKSTRESEVRNGVESIKVAAASQVVVNLSFIVGSLAEDITHKTIFGSLKDDQFNSRFLIQDAFRLIGAFNIADYIPYVGSLDLQGYEINRQAGR</sequence>
<dbReference type="Gene3D" id="1.10.630.10">
    <property type="entry name" value="Cytochrome P450"/>
    <property type="match status" value="2"/>
</dbReference>
<comment type="subcellular location">
    <subcellularLocation>
        <location evidence="2">Membrane</location>
    </subcellularLocation>
</comment>
<dbReference type="PANTHER" id="PTHR47943:SF9">
    <property type="entry name" value="CYTOCHROME P450"/>
    <property type="match status" value="1"/>
</dbReference>
<evidence type="ECO:0000256" key="6">
    <source>
        <dbReference type="ARBA" id="ARBA00023002"/>
    </source>
</evidence>
<evidence type="ECO:0000256" key="9">
    <source>
        <dbReference type="ARBA" id="ARBA00023136"/>
    </source>
</evidence>
<evidence type="ECO:0008006" key="13">
    <source>
        <dbReference type="Google" id="ProtNLM"/>
    </source>
</evidence>
<proteinExistence type="inferred from homology"/>
<dbReference type="GO" id="GO:0033075">
    <property type="term" value="P:isoquinoline alkaloid biosynthetic process"/>
    <property type="evidence" value="ECO:0007669"/>
    <property type="project" value="UniProtKB-ARBA"/>
</dbReference>
<protein>
    <recommendedName>
        <fullName evidence="13">Cytochrome P450</fullName>
    </recommendedName>
</protein>
<evidence type="ECO:0000256" key="3">
    <source>
        <dbReference type="ARBA" id="ARBA00010617"/>
    </source>
</evidence>
<gene>
    <name evidence="11" type="ORF">MKW98_011572</name>
</gene>
<evidence type="ECO:0000313" key="12">
    <source>
        <dbReference type="Proteomes" id="UP001202328"/>
    </source>
</evidence>
<dbReference type="GO" id="GO:0020037">
    <property type="term" value="F:heme binding"/>
    <property type="evidence" value="ECO:0007669"/>
    <property type="project" value="InterPro"/>
</dbReference>
<dbReference type="Proteomes" id="UP001202328">
    <property type="component" value="Unassembled WGS sequence"/>
</dbReference>
<evidence type="ECO:0000256" key="8">
    <source>
        <dbReference type="ARBA" id="ARBA00023033"/>
    </source>
</evidence>
<dbReference type="InterPro" id="IPR036396">
    <property type="entry name" value="Cyt_P450_sf"/>
</dbReference>
<keyword evidence="6" id="KW-0560">Oxidoreductase</keyword>
<reference evidence="11" key="1">
    <citation type="submission" date="2022-04" db="EMBL/GenBank/DDBJ databases">
        <title>A functionally conserved STORR gene fusion in Papaver species that diverged 16.8 million years ago.</title>
        <authorList>
            <person name="Catania T."/>
        </authorList>
    </citation>
    <scope>NUCLEOTIDE SEQUENCE</scope>
    <source>
        <strain evidence="11">S-188037</strain>
    </source>
</reference>
<keyword evidence="9 10" id="KW-0472">Membrane</keyword>
<dbReference type="AlphaFoldDB" id="A0AAD4S7A1"/>
<dbReference type="GO" id="GO:0016705">
    <property type="term" value="F:oxidoreductase activity, acting on paired donors, with incorporation or reduction of molecular oxygen"/>
    <property type="evidence" value="ECO:0007669"/>
    <property type="project" value="InterPro"/>
</dbReference>
<evidence type="ECO:0000256" key="10">
    <source>
        <dbReference type="SAM" id="Phobius"/>
    </source>
</evidence>